<evidence type="ECO:0008006" key="4">
    <source>
        <dbReference type="Google" id="ProtNLM"/>
    </source>
</evidence>
<name>A0A386HLM6_9BACT</name>
<sequence>MKRKSLFVLLLLTIAFAACFKTTNDNRVVTEPPAGYLYFNVNDKTSGKDLFFSSNPAYNVKDIIVLAKNINTAEKRIDTLGLFVDSSRNCLVISFGWTFYPNIYIHFPDNITDTLLVKSFVDNYADSVYFNNKLYRADSKGNLTFEKS</sequence>
<dbReference type="AlphaFoldDB" id="A0A386HLM6"/>
<dbReference type="KEGG" id="ark:D6B99_03720"/>
<dbReference type="EMBL" id="CP032489">
    <property type="protein sequence ID" value="AYD46797.1"/>
    <property type="molecule type" value="Genomic_DNA"/>
</dbReference>
<feature type="chain" id="PRO_5017224615" description="Lipoprotein" evidence="1">
    <location>
        <begin position="18"/>
        <end position="148"/>
    </location>
</feature>
<keyword evidence="1" id="KW-0732">Signal</keyword>
<protein>
    <recommendedName>
        <fullName evidence="4">Lipoprotein</fullName>
    </recommendedName>
</protein>
<dbReference type="RefSeq" id="WP_119985226.1">
    <property type="nucleotide sequence ID" value="NZ_CP032489.1"/>
</dbReference>
<evidence type="ECO:0000313" key="3">
    <source>
        <dbReference type="Proteomes" id="UP000266118"/>
    </source>
</evidence>
<keyword evidence="3" id="KW-1185">Reference proteome</keyword>
<proteinExistence type="predicted"/>
<dbReference type="Proteomes" id="UP000266118">
    <property type="component" value="Chromosome"/>
</dbReference>
<gene>
    <name evidence="2" type="ORF">D6B99_03720</name>
</gene>
<dbReference type="PROSITE" id="PS51257">
    <property type="entry name" value="PROKAR_LIPOPROTEIN"/>
    <property type="match status" value="1"/>
</dbReference>
<evidence type="ECO:0000256" key="1">
    <source>
        <dbReference type="SAM" id="SignalP"/>
    </source>
</evidence>
<evidence type="ECO:0000313" key="2">
    <source>
        <dbReference type="EMBL" id="AYD46797.1"/>
    </source>
</evidence>
<feature type="signal peptide" evidence="1">
    <location>
        <begin position="1"/>
        <end position="17"/>
    </location>
</feature>
<accession>A0A386HLM6</accession>
<dbReference type="OrthoDB" id="796798at2"/>
<reference evidence="2 3" key="1">
    <citation type="submission" date="2018-09" db="EMBL/GenBank/DDBJ databases">
        <title>Arachidicoccus sp. nov., a bacterium isolated from soil.</title>
        <authorList>
            <person name="Weon H.-Y."/>
            <person name="Kwon S.-W."/>
            <person name="Lee S.A."/>
        </authorList>
    </citation>
    <scope>NUCLEOTIDE SEQUENCE [LARGE SCALE GENOMIC DNA]</scope>
    <source>
        <strain evidence="2 3">KIS59-12</strain>
    </source>
</reference>
<organism evidence="2 3">
    <name type="scientific">Arachidicoccus soli</name>
    <dbReference type="NCBI Taxonomy" id="2341117"/>
    <lineage>
        <taxon>Bacteria</taxon>
        <taxon>Pseudomonadati</taxon>
        <taxon>Bacteroidota</taxon>
        <taxon>Chitinophagia</taxon>
        <taxon>Chitinophagales</taxon>
        <taxon>Chitinophagaceae</taxon>
        <taxon>Arachidicoccus</taxon>
    </lineage>
</organism>